<dbReference type="InterPro" id="IPR023158">
    <property type="entry name" value="YerB-like_sf"/>
</dbReference>
<feature type="domain" description="DUF3048" evidence="3">
    <location>
        <begin position="220"/>
        <end position="328"/>
    </location>
</feature>
<dbReference type="Pfam" id="PF17479">
    <property type="entry name" value="DUF3048_C"/>
    <property type="match status" value="1"/>
</dbReference>
<dbReference type="Proteomes" id="UP000676917">
    <property type="component" value="Unassembled WGS sequence"/>
</dbReference>
<feature type="chain" id="PRO_5039664259" evidence="1">
    <location>
        <begin position="19"/>
        <end position="346"/>
    </location>
</feature>
<dbReference type="EMBL" id="BORP01000005">
    <property type="protein sequence ID" value="GIO28008.1"/>
    <property type="molecule type" value="Genomic_DNA"/>
</dbReference>
<accession>A0A919XCF8</accession>
<dbReference type="InterPro" id="IPR035328">
    <property type="entry name" value="DUF3048_C"/>
</dbReference>
<dbReference type="Pfam" id="PF11258">
    <property type="entry name" value="DUF3048"/>
    <property type="match status" value="1"/>
</dbReference>
<evidence type="ECO:0000256" key="1">
    <source>
        <dbReference type="SAM" id="SignalP"/>
    </source>
</evidence>
<proteinExistence type="predicted"/>
<feature type="signal peptide" evidence="1">
    <location>
        <begin position="1"/>
        <end position="18"/>
    </location>
</feature>
<dbReference type="InterPro" id="IPR021416">
    <property type="entry name" value="DUF3048_N"/>
</dbReference>
<dbReference type="Gene3D" id="3.50.90.10">
    <property type="entry name" value="YerB-like"/>
    <property type="match status" value="1"/>
</dbReference>
<dbReference type="SUPFAM" id="SSF159774">
    <property type="entry name" value="YerB-like"/>
    <property type="match status" value="1"/>
</dbReference>
<gene>
    <name evidence="4" type="primary">yerB</name>
    <name evidence="4" type="ORF">J43TS3_26190</name>
</gene>
<reference evidence="4" key="1">
    <citation type="submission" date="2021-03" db="EMBL/GenBank/DDBJ databases">
        <title>Antimicrobial resistance genes in bacteria isolated from Japanese honey, and their potential for conferring macrolide and lincosamide resistance in the American foulbrood pathogen Paenibacillus larvae.</title>
        <authorList>
            <person name="Okamoto M."/>
            <person name="Kumagai M."/>
            <person name="Kanamori H."/>
            <person name="Takamatsu D."/>
        </authorList>
    </citation>
    <scope>NUCLEOTIDE SEQUENCE</scope>
    <source>
        <strain evidence="4">J43TS3</strain>
    </source>
</reference>
<dbReference type="AlphaFoldDB" id="A0A919XCF8"/>
<feature type="domain" description="DUF3048" evidence="2">
    <location>
        <begin position="50"/>
        <end position="192"/>
    </location>
</feature>
<evidence type="ECO:0000259" key="3">
    <source>
        <dbReference type="Pfam" id="PF17479"/>
    </source>
</evidence>
<keyword evidence="4" id="KW-0449">Lipoprotein</keyword>
<dbReference type="PROSITE" id="PS51257">
    <property type="entry name" value="PROKAR_LIPOPROTEIN"/>
    <property type="match status" value="1"/>
</dbReference>
<dbReference type="RefSeq" id="WP_212921471.1">
    <property type="nucleotide sequence ID" value="NZ_BORP01000005.1"/>
</dbReference>
<sequence>MRRIMVFLLLPILLVACSKDSDLTNSEKGSETEKNQAEQPEAVFEKFYPLTGLGTNESVDQRIIGVMINNHSNARPQTGLSKADVVFEILAEGMITRFLALYQSELPEVVGPVRSAREYYYDLANRYGAMFVFHGGSPKVYEMLSSGGIDHIDGMDYDNDGIIFKRDSSRKAPHNSYFLLNHVNDFAESLGYEVTASIESLPFLNEDEVKTLTGDVAKHVEIVYSENPMEIVEFAYDETTGKYTRYNDREMTVDSGEPLQVDNIFIVETHHEVVDNAGRREIDFYAGGNAYLIQNGKVNKVQWENQGGRIIPVKDGKVIGFVPGKTWINVVPTTPGIEKSVTITGE</sequence>
<keyword evidence="5" id="KW-1185">Reference proteome</keyword>
<name>A0A919XCF8_9BACI</name>
<evidence type="ECO:0000313" key="5">
    <source>
        <dbReference type="Proteomes" id="UP000676917"/>
    </source>
</evidence>
<keyword evidence="1" id="KW-0732">Signal</keyword>
<protein>
    <submittedName>
        <fullName evidence="4">Lipoprotein YerB</fullName>
    </submittedName>
</protein>
<evidence type="ECO:0000313" key="4">
    <source>
        <dbReference type="EMBL" id="GIO28008.1"/>
    </source>
</evidence>
<comment type="caution">
    <text evidence="4">The sequence shown here is derived from an EMBL/GenBank/DDBJ whole genome shotgun (WGS) entry which is preliminary data.</text>
</comment>
<evidence type="ECO:0000259" key="2">
    <source>
        <dbReference type="Pfam" id="PF11258"/>
    </source>
</evidence>
<organism evidence="4 5">
    <name type="scientific">Ornithinibacillus bavariensis</name>
    <dbReference type="NCBI Taxonomy" id="545502"/>
    <lineage>
        <taxon>Bacteria</taxon>
        <taxon>Bacillati</taxon>
        <taxon>Bacillota</taxon>
        <taxon>Bacilli</taxon>
        <taxon>Bacillales</taxon>
        <taxon>Bacillaceae</taxon>
        <taxon>Ornithinibacillus</taxon>
    </lineage>
</organism>